<organism evidence="2 3">
    <name type="scientific">Treponema denticola SP33</name>
    <dbReference type="NCBI Taxonomy" id="999437"/>
    <lineage>
        <taxon>Bacteria</taxon>
        <taxon>Pseudomonadati</taxon>
        <taxon>Spirochaetota</taxon>
        <taxon>Spirochaetia</taxon>
        <taxon>Spirochaetales</taxon>
        <taxon>Treponemataceae</taxon>
        <taxon>Treponema</taxon>
    </lineage>
</organism>
<proteinExistence type="predicted"/>
<dbReference type="GO" id="GO:0032259">
    <property type="term" value="P:methylation"/>
    <property type="evidence" value="ECO:0007669"/>
    <property type="project" value="UniProtKB-KW"/>
</dbReference>
<dbReference type="Gene3D" id="3.40.50.150">
    <property type="entry name" value="Vaccinia Virus protein VP39"/>
    <property type="match status" value="1"/>
</dbReference>
<dbReference type="RefSeq" id="WP_010694907.1">
    <property type="nucleotide sequence ID" value="NZ_KB442453.1"/>
</dbReference>
<dbReference type="HOGENOM" id="CLU_018398_3_1_12"/>
<evidence type="ECO:0000313" key="3">
    <source>
        <dbReference type="Proteomes" id="UP000016183"/>
    </source>
</evidence>
<dbReference type="PANTHER" id="PTHR18895">
    <property type="entry name" value="HEMK METHYLTRANSFERASE"/>
    <property type="match status" value="1"/>
</dbReference>
<keyword evidence="2" id="KW-0808">Transferase</keyword>
<evidence type="ECO:0000259" key="1">
    <source>
        <dbReference type="Pfam" id="PF17827"/>
    </source>
</evidence>
<dbReference type="InterPro" id="IPR019874">
    <property type="entry name" value="RF_methyltr_PrmC"/>
</dbReference>
<name>M2BUD7_TREDN</name>
<comment type="caution">
    <text evidence="2">The sequence shown here is derived from an EMBL/GenBank/DDBJ whole genome shotgun (WGS) entry which is preliminary data.</text>
</comment>
<dbReference type="InterPro" id="IPR050320">
    <property type="entry name" value="N5-glutamine_MTase"/>
</dbReference>
<sequence length="356" mass="40102">MLFFTVKDARLFAAHSFLSSHLLTRNGYGRNEALFDADILIAHILKKERSWLLSHSDFDFLPYKNDFEAFVKKRSSGLPIAYLTGTKEFFGRTFYVNENVLIPKPDTETLVEHALNFAMKKLKKNEPLFVLDICTGSGCIGLSLAAELYESLSQTSDAFNKPQRAQSSQRDNLGICNVNLFEKPDEVNLNKDLKNYFSEKFFLVLADISEEALKICKKNMDFLLPQSLYTRALAVRADLRLSFPCVPEPKQNYDLITANPPYVPSKLTESLLEDGRSEPRLALDGGIEGLDLIPPLAENSYSSLNPDGKLFVEVGEYHAVQAAEIFRNAGFSQVQIYKDLAGSDRVIECTKLKNML</sequence>
<dbReference type="OrthoDB" id="9800643at2"/>
<dbReference type="NCBIfam" id="TIGR03534">
    <property type="entry name" value="RF_mod_PrmC"/>
    <property type="match status" value="1"/>
</dbReference>
<dbReference type="GO" id="GO:0008168">
    <property type="term" value="F:methyltransferase activity"/>
    <property type="evidence" value="ECO:0007669"/>
    <property type="project" value="UniProtKB-KW"/>
</dbReference>
<dbReference type="EMBL" id="AGDZ01000019">
    <property type="protein sequence ID" value="EMB25123.1"/>
    <property type="molecule type" value="Genomic_DNA"/>
</dbReference>
<dbReference type="PANTHER" id="PTHR18895:SF74">
    <property type="entry name" value="MTRF1L RELEASE FACTOR GLUTAMINE METHYLTRANSFERASE"/>
    <property type="match status" value="1"/>
</dbReference>
<dbReference type="SUPFAM" id="SSF53335">
    <property type="entry name" value="S-adenosyl-L-methionine-dependent methyltransferases"/>
    <property type="match status" value="1"/>
</dbReference>
<protein>
    <submittedName>
        <fullName evidence="2">Protein-(Glutamine-N5) methyltransferase, release factor-specific</fullName>
    </submittedName>
</protein>
<dbReference type="InterPro" id="IPR029063">
    <property type="entry name" value="SAM-dependent_MTases_sf"/>
</dbReference>
<dbReference type="Pfam" id="PF17827">
    <property type="entry name" value="PrmC_N"/>
    <property type="match status" value="1"/>
</dbReference>
<reference evidence="2 3" key="1">
    <citation type="submission" date="2012-01" db="EMBL/GenBank/DDBJ databases">
        <title>The Genome Sequence of Treponema denticola SP33.</title>
        <authorList>
            <consortium name="The Broad Institute Genome Sequencing Platform"/>
            <person name="Earl A."/>
            <person name="Ward D."/>
            <person name="Feldgarden M."/>
            <person name="Gevers D."/>
            <person name="Blanton J.M."/>
            <person name="Fenno C.J."/>
            <person name="Baranova O.V."/>
            <person name="Mathney J."/>
            <person name="Dewhirst F.E."/>
            <person name="Izard J."/>
            <person name="Young S.K."/>
            <person name="Zeng Q."/>
            <person name="Gargeya S."/>
            <person name="Fitzgerald M."/>
            <person name="Haas B."/>
            <person name="Abouelleil A."/>
            <person name="Alvarado L."/>
            <person name="Arachchi H.M."/>
            <person name="Berlin A."/>
            <person name="Chapman S.B."/>
            <person name="Gearin G."/>
            <person name="Goldberg J."/>
            <person name="Griggs A."/>
            <person name="Gujja S."/>
            <person name="Hansen M."/>
            <person name="Heiman D."/>
            <person name="Howarth C."/>
            <person name="Larimer J."/>
            <person name="Lui A."/>
            <person name="MacDonald P.J.P."/>
            <person name="McCowen C."/>
            <person name="Montmayeur A."/>
            <person name="Murphy C."/>
            <person name="Neiman D."/>
            <person name="Pearson M."/>
            <person name="Priest M."/>
            <person name="Roberts A."/>
            <person name="Saif S."/>
            <person name="Shea T."/>
            <person name="Sisk P."/>
            <person name="Stolte C."/>
            <person name="Sykes S."/>
            <person name="Wortman J."/>
            <person name="Nusbaum C."/>
            <person name="Birren B."/>
        </authorList>
    </citation>
    <scope>NUCLEOTIDE SEQUENCE [LARGE SCALE GENOMIC DNA]</scope>
    <source>
        <strain evidence="2 3">SP33</strain>
    </source>
</reference>
<evidence type="ECO:0000313" key="2">
    <source>
        <dbReference type="EMBL" id="EMB25123.1"/>
    </source>
</evidence>
<dbReference type="Gene3D" id="1.10.8.10">
    <property type="entry name" value="DNA helicase RuvA subunit, C-terminal domain"/>
    <property type="match status" value="1"/>
</dbReference>
<gene>
    <name evidence="2" type="ORF">HMPREF9733_01185</name>
</gene>
<keyword evidence="2" id="KW-0489">Methyltransferase</keyword>
<dbReference type="InterPro" id="IPR040758">
    <property type="entry name" value="PrmC_N"/>
</dbReference>
<dbReference type="Proteomes" id="UP000016183">
    <property type="component" value="Unassembled WGS sequence"/>
</dbReference>
<accession>M2BUD7</accession>
<dbReference type="AlphaFoldDB" id="M2BUD7"/>
<feature type="domain" description="Release factor glutamine methyltransferase N-terminal" evidence="1">
    <location>
        <begin position="29"/>
        <end position="85"/>
    </location>
</feature>
<dbReference type="PATRIC" id="fig|999437.3.peg.1208"/>